<name>A0A8H7UT57_9FUNG</name>
<evidence type="ECO:0000313" key="2">
    <source>
        <dbReference type="Proteomes" id="UP000650833"/>
    </source>
</evidence>
<gene>
    <name evidence="1" type="ORF">INT46_001939</name>
</gene>
<protein>
    <submittedName>
        <fullName evidence="1">Uncharacterized protein</fullName>
    </submittedName>
</protein>
<organism evidence="1 2">
    <name type="scientific">Mucor plumbeus</name>
    <dbReference type="NCBI Taxonomy" id="97098"/>
    <lineage>
        <taxon>Eukaryota</taxon>
        <taxon>Fungi</taxon>
        <taxon>Fungi incertae sedis</taxon>
        <taxon>Mucoromycota</taxon>
        <taxon>Mucoromycotina</taxon>
        <taxon>Mucoromycetes</taxon>
        <taxon>Mucorales</taxon>
        <taxon>Mucorineae</taxon>
        <taxon>Mucoraceae</taxon>
        <taxon>Mucor</taxon>
    </lineage>
</organism>
<proteinExistence type="predicted"/>
<comment type="caution">
    <text evidence="1">The sequence shown here is derived from an EMBL/GenBank/DDBJ whole genome shotgun (WGS) entry which is preliminary data.</text>
</comment>
<dbReference type="OrthoDB" id="411535at2759"/>
<evidence type="ECO:0000313" key="1">
    <source>
        <dbReference type="EMBL" id="KAG2189924.1"/>
    </source>
</evidence>
<sequence length="79" mass="9038">MSGQTTENPLDNLLSNIRSELKNADMLGSYAEHVYFESNSFRIDQNKKSAIEAKDKEFQKATGREKEQVEIARAMYSSF</sequence>
<dbReference type="Proteomes" id="UP000650833">
    <property type="component" value="Unassembled WGS sequence"/>
</dbReference>
<reference evidence="1" key="1">
    <citation type="submission" date="2020-12" db="EMBL/GenBank/DDBJ databases">
        <title>Metabolic potential, ecology and presence of endohyphal bacteria is reflected in genomic diversity of Mucoromycotina.</title>
        <authorList>
            <person name="Muszewska A."/>
            <person name="Okrasinska A."/>
            <person name="Steczkiewicz K."/>
            <person name="Drgas O."/>
            <person name="Orlowska M."/>
            <person name="Perlinska-Lenart U."/>
            <person name="Aleksandrzak-Piekarczyk T."/>
            <person name="Szatraj K."/>
            <person name="Zielenkiewicz U."/>
            <person name="Pilsyk S."/>
            <person name="Malc E."/>
            <person name="Mieczkowski P."/>
            <person name="Kruszewska J.S."/>
            <person name="Biernat P."/>
            <person name="Pawlowska J."/>
        </authorList>
    </citation>
    <scope>NUCLEOTIDE SEQUENCE</scope>
    <source>
        <strain evidence="1">CBS 226.32</strain>
    </source>
</reference>
<accession>A0A8H7UT57</accession>
<keyword evidence="2" id="KW-1185">Reference proteome</keyword>
<dbReference type="AlphaFoldDB" id="A0A8H7UT57"/>
<dbReference type="EMBL" id="JAEPRC010001123">
    <property type="protein sequence ID" value="KAG2189924.1"/>
    <property type="molecule type" value="Genomic_DNA"/>
</dbReference>